<dbReference type="Gene3D" id="3.80.10.10">
    <property type="entry name" value="Ribonuclease Inhibitor"/>
    <property type="match status" value="2"/>
</dbReference>
<reference evidence="2" key="1">
    <citation type="submission" date="2025-08" db="UniProtKB">
        <authorList>
            <consortium name="RefSeq"/>
        </authorList>
    </citation>
    <scope>IDENTIFICATION</scope>
    <source>
        <tissue evidence="2">Whole organism</tissue>
    </source>
</reference>
<dbReference type="SUPFAM" id="SSF52047">
    <property type="entry name" value="RNI-like"/>
    <property type="match status" value="1"/>
</dbReference>
<name>A0A8B7PJC3_HYAAZ</name>
<evidence type="ECO:0000313" key="2">
    <source>
        <dbReference type="RefSeq" id="XP_018025446.1"/>
    </source>
</evidence>
<evidence type="ECO:0000313" key="1">
    <source>
        <dbReference type="Proteomes" id="UP000694843"/>
    </source>
</evidence>
<dbReference type="OrthoDB" id="63112at2759"/>
<keyword evidence="1" id="KW-1185">Reference proteome</keyword>
<gene>
    <name evidence="2" type="primary">LOC108681019</name>
</gene>
<dbReference type="GeneID" id="108681019"/>
<organism evidence="1 2">
    <name type="scientific">Hyalella azteca</name>
    <name type="common">Amphipod</name>
    <dbReference type="NCBI Taxonomy" id="294128"/>
    <lineage>
        <taxon>Eukaryota</taxon>
        <taxon>Metazoa</taxon>
        <taxon>Ecdysozoa</taxon>
        <taxon>Arthropoda</taxon>
        <taxon>Crustacea</taxon>
        <taxon>Multicrustacea</taxon>
        <taxon>Malacostraca</taxon>
        <taxon>Eumalacostraca</taxon>
        <taxon>Peracarida</taxon>
        <taxon>Amphipoda</taxon>
        <taxon>Senticaudata</taxon>
        <taxon>Talitrida</taxon>
        <taxon>Talitroidea</taxon>
        <taxon>Hyalellidae</taxon>
        <taxon>Hyalella</taxon>
    </lineage>
</organism>
<dbReference type="SMART" id="SM00367">
    <property type="entry name" value="LRR_CC"/>
    <property type="match status" value="2"/>
</dbReference>
<dbReference type="InterPro" id="IPR032675">
    <property type="entry name" value="LRR_dom_sf"/>
</dbReference>
<dbReference type="RefSeq" id="XP_018025446.1">
    <property type="nucleotide sequence ID" value="XM_018169957.2"/>
</dbReference>
<dbReference type="Proteomes" id="UP000694843">
    <property type="component" value="Unplaced"/>
</dbReference>
<dbReference type="KEGG" id="hazt:108681019"/>
<sequence length="547" mass="60756">MAAAWNPPLPRLPQALARHQEALPLTPHKRIHPPAVQTQVISLASMCCKFWLERVQYVLRRDLPKAQVFALHRFLTQLPRELRACMIHNALRSGGLHLSHGSREMPSVNRALVLLTSELPVREPVYITLPKTAPEGVDWPPDLELLIRSGEGVQKLVLFLPVSIGDPVKKLLTDICRTCRRLQHITLHQATDDVITLVARHCPFLVSLDVSGSEMVTDEGLARVVVNVKWGTNEPRLNYIDLDKTSVTDDGILNVLSRLPEINSFGIRDILDPLQMFDELSEGAKTNLIEINVKCVTVSRIQTLKKLCPKLEKIRATFQEHPGPGATLNDLRLLPNLTQLSITVKEPFLLSQANLNDLAWNIGARLTVLRLAGDVYWEADLGLLAGHCPLLEELALPAATVPTKQSLAALQAPGTITLKNLQVLEVDCMTGVGPKAWAKDFNLSRQGLVAALILSSSLRRLLLRPTALVDDDLREILAHNRMPALEVVELYNCVLGIEAAQLLVDTCTNLHVLKGVRTWRGIALLDLVTLRKHARGHRRVSELKILP</sequence>
<accession>A0A8B7PJC3</accession>
<dbReference type="GO" id="GO:0019005">
    <property type="term" value="C:SCF ubiquitin ligase complex"/>
    <property type="evidence" value="ECO:0007669"/>
    <property type="project" value="TreeGrafter"/>
</dbReference>
<dbReference type="PANTHER" id="PTHR13318:SF95">
    <property type="entry name" value="F-BOX PROTEIN YLR352W"/>
    <property type="match status" value="1"/>
</dbReference>
<dbReference type="GO" id="GO:0031146">
    <property type="term" value="P:SCF-dependent proteasomal ubiquitin-dependent protein catabolic process"/>
    <property type="evidence" value="ECO:0007669"/>
    <property type="project" value="TreeGrafter"/>
</dbReference>
<protein>
    <submittedName>
        <fullName evidence="2">Uncharacterized protein LOC108681019</fullName>
    </submittedName>
</protein>
<dbReference type="PANTHER" id="PTHR13318">
    <property type="entry name" value="PARTNER OF PAIRED, ISOFORM B-RELATED"/>
    <property type="match status" value="1"/>
</dbReference>
<dbReference type="AlphaFoldDB" id="A0A8B7PJC3"/>
<proteinExistence type="predicted"/>
<dbReference type="InterPro" id="IPR006553">
    <property type="entry name" value="Leu-rich_rpt_Cys-con_subtyp"/>
</dbReference>